<dbReference type="PROSITE" id="PS51885">
    <property type="entry name" value="NEPRILYSIN"/>
    <property type="match status" value="1"/>
</dbReference>
<dbReference type="InterPro" id="IPR024079">
    <property type="entry name" value="MetalloPept_cat_dom_sf"/>
</dbReference>
<dbReference type="GO" id="GO:0004222">
    <property type="term" value="F:metalloendopeptidase activity"/>
    <property type="evidence" value="ECO:0007669"/>
    <property type="project" value="InterPro"/>
</dbReference>
<dbReference type="PANTHER" id="PTHR11733:SF224">
    <property type="entry name" value="NEPRILYSIN-2"/>
    <property type="match status" value="1"/>
</dbReference>
<gene>
    <name evidence="13" type="primary">LOC113793916</name>
</gene>
<evidence type="ECO:0000259" key="11">
    <source>
        <dbReference type="Pfam" id="PF05649"/>
    </source>
</evidence>
<dbReference type="InParanoid" id="A0A6P6Y2R6"/>
<evidence type="ECO:0000256" key="5">
    <source>
        <dbReference type="ARBA" id="ARBA00022801"/>
    </source>
</evidence>
<sequence>MTMTPESSSSSSSSNTSLPSPSSSSTTMMVSSSPSINIVPNNNNSNLDISTISLNLNNQGACINTATTLPSTTSTSTTMANSNQRLASKNQQLRSHLSSIGNGGGNSYGTPPPQSQSQPSILRSNHDFQCCPEKDPNNHLAYSLSNNNNNNIAFNELLSQTFQSSFWNFRSRFERLLLLIVFIVSILCIVLLVLMIILLINQPYFQRGNKNVDNNNNNLNNRFDINSINNNNNDEMLIRLIQQLPSYPNPQMIPGYHYYYATNNNGHNQNIPSSSLHNSTTSNEIQLGNNQQFPTKFYQNFIPTPMGPIFSALQHVRNQHYHNQQNQHNHYQSSLLTNQSMIIQDFQDPKSVCLRPGCVKAASEILNLIDETVNPCDDFYRFACGGWIHRTTIPDEAGHISIFEQSRERLDIQLKDLIETTTTNTTTNETTTTPAIETMKNMYRSCMNLTAIEKLGITSLRNALDELGGWPVVQGSSWNESTFDWINVTRKIRKIGFKPEMFVTFKVIADVMNNTRNMIFVDEATLGLRRQLITQGSNHTTVRVYHQLMVDTALLFGATNRTQIEIEMWDTIALESQIAHATHDPMQGEKKQSWYLYLKAFADVANQSEVLATNQTRLGHDWIRFINAAIDLPDGSQPFTEKELVMVDNIRYMGQIDYLISFVNKHDKRLLANYMLWRVVLQNLGTGSKMMRDMRDNLNKHLYGITEKMARWKLCLSQLTGSLAMALSSHYIKHNFNETSREKAKEMVQFIQQEFEDILHHTDWMDNETKKNAFKKSKSMKAIVGYPAELSNDTLIEQHYKDLQLTPDNFDLNIRRVRIWAHRNEFKKLRQRNDPHNWKYFSNAANVNAFYWSQANSIVIPAGILRDIFFDHDRPQYLNFGTIGYVIGHEITHGFDNIGAQFDEIGNARNWWKNETKKHYNEKAQCMVKQYREYPLLSSSSKLLQINGDLTLKENIADNGAIKEAYQAYEKYVSKFGEELLLPGLRYTSRQLFWIAAAMNWCSKSSPEMFKTRLDTDSHSPSEARVNVAFSNYQPFADTFGCRIGTKSNADHKCLVW</sequence>
<dbReference type="RefSeq" id="XP_027199792.1">
    <property type="nucleotide sequence ID" value="XM_027343991.1"/>
</dbReference>
<dbReference type="PRINTS" id="PR00786">
    <property type="entry name" value="NEPRILYSIN"/>
</dbReference>
<dbReference type="PANTHER" id="PTHR11733">
    <property type="entry name" value="ZINC METALLOPROTEASE FAMILY M13 NEPRILYSIN-RELATED"/>
    <property type="match status" value="1"/>
</dbReference>
<name>A0A6P6Y2R6_DERPT</name>
<dbReference type="CDD" id="cd08662">
    <property type="entry name" value="M13"/>
    <property type="match status" value="1"/>
</dbReference>
<dbReference type="Gene3D" id="3.40.390.10">
    <property type="entry name" value="Collagenase (Catalytic Domain)"/>
    <property type="match status" value="1"/>
</dbReference>
<dbReference type="OMA" id="IAHATHD"/>
<evidence type="ECO:0000256" key="4">
    <source>
        <dbReference type="ARBA" id="ARBA00022723"/>
    </source>
</evidence>
<feature type="transmembrane region" description="Helical" evidence="9">
    <location>
        <begin position="176"/>
        <end position="200"/>
    </location>
</feature>
<keyword evidence="3" id="KW-0645">Protease</keyword>
<keyword evidence="12" id="KW-1185">Reference proteome</keyword>
<proteinExistence type="inferred from homology"/>
<feature type="region of interest" description="Disordered" evidence="8">
    <location>
        <begin position="1"/>
        <end position="41"/>
    </location>
</feature>
<keyword evidence="4" id="KW-0479">Metal-binding</keyword>
<keyword evidence="7" id="KW-0482">Metalloprotease</keyword>
<keyword evidence="9" id="KW-1133">Transmembrane helix</keyword>
<keyword evidence="6" id="KW-0862">Zinc</keyword>
<comment type="cofactor">
    <cofactor evidence="1">
        <name>Zn(2+)</name>
        <dbReference type="ChEBI" id="CHEBI:29105"/>
    </cofactor>
</comment>
<dbReference type="OrthoDB" id="6475849at2759"/>
<protein>
    <submittedName>
        <fullName evidence="13">Neprilysin-2-like</fullName>
    </submittedName>
</protein>
<evidence type="ECO:0000259" key="10">
    <source>
        <dbReference type="Pfam" id="PF01431"/>
    </source>
</evidence>
<evidence type="ECO:0000256" key="8">
    <source>
        <dbReference type="SAM" id="MobiDB-lite"/>
    </source>
</evidence>
<evidence type="ECO:0000256" key="6">
    <source>
        <dbReference type="ARBA" id="ARBA00022833"/>
    </source>
</evidence>
<dbReference type="GO" id="GO:0046872">
    <property type="term" value="F:metal ion binding"/>
    <property type="evidence" value="ECO:0007669"/>
    <property type="project" value="UniProtKB-KW"/>
</dbReference>
<feature type="domain" description="Peptidase M13 N-terminal" evidence="11">
    <location>
        <begin position="375"/>
        <end position="787"/>
    </location>
</feature>
<dbReference type="InterPro" id="IPR000718">
    <property type="entry name" value="Peptidase_M13"/>
</dbReference>
<comment type="similarity">
    <text evidence="2">Belongs to the peptidase M13 family.</text>
</comment>
<feature type="domain" description="Peptidase M13 C-terminal" evidence="10">
    <location>
        <begin position="848"/>
        <end position="1054"/>
    </location>
</feature>
<dbReference type="Gene3D" id="1.10.1380.10">
    <property type="entry name" value="Neutral endopeptidase , domain2"/>
    <property type="match status" value="1"/>
</dbReference>
<feature type="region of interest" description="Disordered" evidence="8">
    <location>
        <begin position="68"/>
        <end position="121"/>
    </location>
</feature>
<dbReference type="Proteomes" id="UP000515146">
    <property type="component" value="Unplaced"/>
</dbReference>
<dbReference type="InterPro" id="IPR018497">
    <property type="entry name" value="Peptidase_M13_C"/>
</dbReference>
<dbReference type="AlphaFoldDB" id="A0A6P6Y2R6"/>
<evidence type="ECO:0000313" key="12">
    <source>
        <dbReference type="Proteomes" id="UP000515146"/>
    </source>
</evidence>
<dbReference type="GO" id="GO:0005886">
    <property type="term" value="C:plasma membrane"/>
    <property type="evidence" value="ECO:0007669"/>
    <property type="project" value="TreeGrafter"/>
</dbReference>
<keyword evidence="9" id="KW-0472">Membrane</keyword>
<evidence type="ECO:0000256" key="1">
    <source>
        <dbReference type="ARBA" id="ARBA00001947"/>
    </source>
</evidence>
<dbReference type="InterPro" id="IPR042089">
    <property type="entry name" value="Peptidase_M13_dom_2"/>
</dbReference>
<keyword evidence="9" id="KW-0812">Transmembrane</keyword>
<evidence type="ECO:0000256" key="2">
    <source>
        <dbReference type="ARBA" id="ARBA00007357"/>
    </source>
</evidence>
<dbReference type="InterPro" id="IPR008753">
    <property type="entry name" value="Peptidase_M13_N"/>
</dbReference>
<keyword evidence="5" id="KW-0378">Hydrolase</keyword>
<organism evidence="12 13">
    <name type="scientific">Dermatophagoides pteronyssinus</name>
    <name type="common">European house dust mite</name>
    <dbReference type="NCBI Taxonomy" id="6956"/>
    <lineage>
        <taxon>Eukaryota</taxon>
        <taxon>Metazoa</taxon>
        <taxon>Ecdysozoa</taxon>
        <taxon>Arthropoda</taxon>
        <taxon>Chelicerata</taxon>
        <taxon>Arachnida</taxon>
        <taxon>Acari</taxon>
        <taxon>Acariformes</taxon>
        <taxon>Sarcoptiformes</taxon>
        <taxon>Astigmata</taxon>
        <taxon>Psoroptidia</taxon>
        <taxon>Analgoidea</taxon>
        <taxon>Pyroglyphidae</taxon>
        <taxon>Dermatophagoidinae</taxon>
        <taxon>Dermatophagoides</taxon>
    </lineage>
</organism>
<accession>A0A6P6Y2R6</accession>
<feature type="compositionally biased region" description="Low complexity" evidence="8">
    <location>
        <begin position="68"/>
        <end position="78"/>
    </location>
</feature>
<dbReference type="GO" id="GO:0016485">
    <property type="term" value="P:protein processing"/>
    <property type="evidence" value="ECO:0007669"/>
    <property type="project" value="TreeGrafter"/>
</dbReference>
<evidence type="ECO:0000313" key="13">
    <source>
        <dbReference type="RefSeq" id="XP_027199792.1"/>
    </source>
</evidence>
<reference evidence="13" key="1">
    <citation type="submission" date="2025-08" db="UniProtKB">
        <authorList>
            <consortium name="RefSeq"/>
        </authorList>
    </citation>
    <scope>IDENTIFICATION</scope>
    <source>
        <strain evidence="13">Airmid</strain>
    </source>
</reference>
<evidence type="ECO:0000256" key="9">
    <source>
        <dbReference type="SAM" id="Phobius"/>
    </source>
</evidence>
<feature type="compositionally biased region" description="Polar residues" evidence="8">
    <location>
        <begin position="79"/>
        <end position="97"/>
    </location>
</feature>
<dbReference type="Pfam" id="PF05649">
    <property type="entry name" value="Peptidase_M13_N"/>
    <property type="match status" value="1"/>
</dbReference>
<evidence type="ECO:0000256" key="7">
    <source>
        <dbReference type="ARBA" id="ARBA00023049"/>
    </source>
</evidence>
<evidence type="ECO:0000256" key="3">
    <source>
        <dbReference type="ARBA" id="ARBA00022670"/>
    </source>
</evidence>
<dbReference type="Pfam" id="PF01431">
    <property type="entry name" value="Peptidase_M13"/>
    <property type="match status" value="1"/>
</dbReference>
<dbReference type="KEGG" id="dpte:113793916"/>
<dbReference type="SUPFAM" id="SSF55486">
    <property type="entry name" value="Metalloproteases ('zincins'), catalytic domain"/>
    <property type="match status" value="1"/>
</dbReference>